<organism evidence="1 2">
    <name type="scientific">Candidatus Mediterraneibacter faecavium</name>
    <dbReference type="NCBI Taxonomy" id="2838668"/>
    <lineage>
        <taxon>Bacteria</taxon>
        <taxon>Bacillati</taxon>
        <taxon>Bacillota</taxon>
        <taxon>Clostridia</taxon>
        <taxon>Lachnospirales</taxon>
        <taxon>Lachnospiraceae</taxon>
        <taxon>Mediterraneibacter</taxon>
    </lineage>
</organism>
<proteinExistence type="predicted"/>
<dbReference type="AlphaFoldDB" id="A0A9D2TLX1"/>
<reference evidence="1" key="1">
    <citation type="journal article" date="2021" name="PeerJ">
        <title>Extensive microbial diversity within the chicken gut microbiome revealed by metagenomics and culture.</title>
        <authorList>
            <person name="Gilroy R."/>
            <person name="Ravi A."/>
            <person name="Getino M."/>
            <person name="Pursley I."/>
            <person name="Horton D.L."/>
            <person name="Alikhan N.F."/>
            <person name="Baker D."/>
            <person name="Gharbi K."/>
            <person name="Hall N."/>
            <person name="Watson M."/>
            <person name="Adriaenssens E.M."/>
            <person name="Foster-Nyarko E."/>
            <person name="Jarju S."/>
            <person name="Secka A."/>
            <person name="Antonio M."/>
            <person name="Oren A."/>
            <person name="Chaudhuri R.R."/>
            <person name="La Ragione R."/>
            <person name="Hildebrand F."/>
            <person name="Pallen M.J."/>
        </authorList>
    </citation>
    <scope>NUCLEOTIDE SEQUENCE</scope>
    <source>
        <strain evidence="1">CHK196-7946</strain>
    </source>
</reference>
<evidence type="ECO:0000313" key="1">
    <source>
        <dbReference type="EMBL" id="HJC73558.1"/>
    </source>
</evidence>
<protein>
    <submittedName>
        <fullName evidence="1">Uncharacterized protein</fullName>
    </submittedName>
</protein>
<sequence>MRKTYTAFVCEQMKDIPTGAPIYTGQIAESMAVIYGLSRKNAAAAVAVAVKRIMDGGMIPELRCYQKGIYYRTFITPFGEAGINKEQLIADKYLLPDIGYETGLTVLHYLGLTSQMPRERTIATNAAKDCMRTDKKLGVVIRPPKAPVTAENKDYLQILDALDLLEKAPVDEEHPYEIIAEYIQRKGLQYKILLAIADRYYNHNTVLCLAHTASMGGNCRRPRQSQYHTPPAEQK</sequence>
<accession>A0A9D2TLX1</accession>
<dbReference type="Proteomes" id="UP000823902">
    <property type="component" value="Unassembled WGS sequence"/>
</dbReference>
<reference evidence="1" key="2">
    <citation type="submission" date="2021-04" db="EMBL/GenBank/DDBJ databases">
        <authorList>
            <person name="Gilroy R."/>
        </authorList>
    </citation>
    <scope>NUCLEOTIDE SEQUENCE</scope>
    <source>
        <strain evidence="1">CHK196-7946</strain>
    </source>
</reference>
<name>A0A9D2TLX1_9FIRM</name>
<dbReference type="EMBL" id="DWVY01000004">
    <property type="protein sequence ID" value="HJC73558.1"/>
    <property type="molecule type" value="Genomic_DNA"/>
</dbReference>
<comment type="caution">
    <text evidence="1">The sequence shown here is derived from an EMBL/GenBank/DDBJ whole genome shotgun (WGS) entry which is preliminary data.</text>
</comment>
<evidence type="ECO:0000313" key="2">
    <source>
        <dbReference type="Proteomes" id="UP000823902"/>
    </source>
</evidence>
<gene>
    <name evidence="1" type="ORF">H9697_01200</name>
</gene>